<dbReference type="VEuPathDB" id="FungiDB:PADG_06485"/>
<dbReference type="AlphaFoldDB" id="C1GGP8"/>
<organism evidence="1 2">
    <name type="scientific">Paracoccidioides brasiliensis (strain Pb18)</name>
    <dbReference type="NCBI Taxonomy" id="502780"/>
    <lineage>
        <taxon>Eukaryota</taxon>
        <taxon>Fungi</taxon>
        <taxon>Dikarya</taxon>
        <taxon>Ascomycota</taxon>
        <taxon>Pezizomycotina</taxon>
        <taxon>Eurotiomycetes</taxon>
        <taxon>Eurotiomycetidae</taxon>
        <taxon>Onygenales</taxon>
        <taxon>Ajellomycetaceae</taxon>
        <taxon>Paracoccidioides</taxon>
    </lineage>
</organism>
<dbReference type="KEGG" id="pbn:PADG_06485"/>
<keyword evidence="2" id="KW-1185">Reference proteome</keyword>
<reference evidence="1 2" key="1">
    <citation type="journal article" date="2011" name="PLoS Genet.">
        <title>Comparative genomic analysis of human fungal pathogens causing paracoccidioidomycosis.</title>
        <authorList>
            <person name="Desjardins C.A."/>
            <person name="Champion M.D."/>
            <person name="Holder J.W."/>
            <person name="Muszewska A."/>
            <person name="Goldberg J."/>
            <person name="Bailao A.M."/>
            <person name="Brigido M.M."/>
            <person name="Ferreira M.E."/>
            <person name="Garcia A.M."/>
            <person name="Grynberg M."/>
            <person name="Gujja S."/>
            <person name="Heiman D.I."/>
            <person name="Henn M.R."/>
            <person name="Kodira C.D."/>
            <person name="Leon-Narvaez H."/>
            <person name="Longo L.V."/>
            <person name="Ma L.J."/>
            <person name="Malavazi I."/>
            <person name="Matsuo A.L."/>
            <person name="Morais F.V."/>
            <person name="Pereira M."/>
            <person name="Rodriguez-Brito S."/>
            <person name="Sakthikumar S."/>
            <person name="Salem-Izacc S.M."/>
            <person name="Sykes S.M."/>
            <person name="Teixeira M.M."/>
            <person name="Vallejo M.C."/>
            <person name="Walter M.E."/>
            <person name="Yandava C."/>
            <person name="Young S."/>
            <person name="Zeng Q."/>
            <person name="Zucker J."/>
            <person name="Felipe M.S."/>
            <person name="Goldman G.H."/>
            <person name="Haas B.J."/>
            <person name="McEwen J.G."/>
            <person name="Nino-Vega G."/>
            <person name="Puccia R."/>
            <person name="San-Blas G."/>
            <person name="Soares C.M."/>
            <person name="Birren B.W."/>
            <person name="Cuomo C.A."/>
        </authorList>
    </citation>
    <scope>NUCLEOTIDE SEQUENCE [LARGE SCALE GENOMIC DNA]</scope>
    <source>
        <strain evidence="1 2">Pb18</strain>
    </source>
</reference>
<gene>
    <name evidence="1" type="ORF">PADG_06485</name>
</gene>
<protein>
    <submittedName>
        <fullName evidence="1">Uncharacterized protein</fullName>
    </submittedName>
</protein>
<dbReference type="InParanoid" id="C1GGP8"/>
<dbReference type="Proteomes" id="UP000001628">
    <property type="component" value="Unassembled WGS sequence"/>
</dbReference>
<sequence length="59" mass="6977">MSNRWVGVSDIFRVEIVFELETKSYIASVMVDIPELYDMHGSDCSHHFLFLLYDTMFKI</sequence>
<evidence type="ECO:0000313" key="2">
    <source>
        <dbReference type="Proteomes" id="UP000001628"/>
    </source>
</evidence>
<dbReference type="EMBL" id="KN275964">
    <property type="protein sequence ID" value="EEH50406.2"/>
    <property type="molecule type" value="Genomic_DNA"/>
</dbReference>
<dbReference type="RefSeq" id="XP_010761768.1">
    <property type="nucleotide sequence ID" value="XM_010763466.1"/>
</dbReference>
<dbReference type="HOGENOM" id="CLU_2961444_0_0_1"/>
<accession>C1GGP8</accession>
<evidence type="ECO:0000313" key="1">
    <source>
        <dbReference type="EMBL" id="EEH50406.2"/>
    </source>
</evidence>
<dbReference type="GeneID" id="22585200"/>
<proteinExistence type="predicted"/>
<name>C1GGP8_PARBD</name>